<dbReference type="Proteomes" id="UP000298652">
    <property type="component" value="Chromosome 3"/>
</dbReference>
<keyword evidence="2" id="KW-1185">Reference proteome</keyword>
<dbReference type="AlphaFoldDB" id="A0A4U6VIG7"/>
<dbReference type="EMBL" id="CM016554">
    <property type="protein sequence ID" value="TKW28525.1"/>
    <property type="molecule type" value="Genomic_DNA"/>
</dbReference>
<proteinExistence type="predicted"/>
<organism evidence="1 2">
    <name type="scientific">Setaria viridis</name>
    <name type="common">Green bristlegrass</name>
    <name type="synonym">Setaria italica subsp. viridis</name>
    <dbReference type="NCBI Taxonomy" id="4556"/>
    <lineage>
        <taxon>Eukaryota</taxon>
        <taxon>Viridiplantae</taxon>
        <taxon>Streptophyta</taxon>
        <taxon>Embryophyta</taxon>
        <taxon>Tracheophyta</taxon>
        <taxon>Spermatophyta</taxon>
        <taxon>Magnoliopsida</taxon>
        <taxon>Liliopsida</taxon>
        <taxon>Poales</taxon>
        <taxon>Poaceae</taxon>
        <taxon>PACMAD clade</taxon>
        <taxon>Panicoideae</taxon>
        <taxon>Panicodae</taxon>
        <taxon>Paniceae</taxon>
        <taxon>Cenchrinae</taxon>
        <taxon>Setaria</taxon>
    </lineage>
</organism>
<protein>
    <submittedName>
        <fullName evidence="1">Uncharacterized protein</fullName>
    </submittedName>
</protein>
<dbReference type="Gramene" id="TKW28525">
    <property type="protein sequence ID" value="TKW28525"/>
    <property type="gene ID" value="SEVIR_3G333500v2"/>
</dbReference>
<gene>
    <name evidence="1" type="ORF">SEVIR_3G333500v2</name>
</gene>
<name>A0A4U6VIG7_SETVI</name>
<reference evidence="1" key="1">
    <citation type="submission" date="2019-03" db="EMBL/GenBank/DDBJ databases">
        <title>WGS assembly of Setaria viridis.</title>
        <authorList>
            <person name="Huang P."/>
            <person name="Jenkins J."/>
            <person name="Grimwood J."/>
            <person name="Barry K."/>
            <person name="Healey A."/>
            <person name="Mamidi S."/>
            <person name="Sreedasyam A."/>
            <person name="Shu S."/>
            <person name="Feldman M."/>
            <person name="Wu J."/>
            <person name="Yu Y."/>
            <person name="Chen C."/>
            <person name="Johnson J."/>
            <person name="Rokhsar D."/>
            <person name="Baxter I."/>
            <person name="Schmutz J."/>
            <person name="Brutnell T."/>
            <person name="Kellogg E."/>
        </authorList>
    </citation>
    <scope>NUCLEOTIDE SEQUENCE [LARGE SCALE GENOMIC DNA]</scope>
</reference>
<evidence type="ECO:0000313" key="1">
    <source>
        <dbReference type="EMBL" id="TKW28525.1"/>
    </source>
</evidence>
<sequence>MVLILDYRSVIEEKMWFWEGMSSLAGSLKILFLASSPNRSEDFCLVPVSINQIPTNATTSRSRKWSNSGGGFSLLAVRELRIFLWSKLGSAQGAIYLIAVPL</sequence>
<accession>A0A4U6VIG7</accession>
<evidence type="ECO:0000313" key="2">
    <source>
        <dbReference type="Proteomes" id="UP000298652"/>
    </source>
</evidence>